<gene>
    <name evidence="3" type="ORF">SO3561_03903</name>
</gene>
<reference evidence="4" key="1">
    <citation type="submission" date="2017-05" db="EMBL/GenBank/DDBJ databases">
        <title>Streptomyces olivochromogenes NBRC 3561 whole genome shotgun sequence.</title>
        <authorList>
            <person name="Dohra H."/>
            <person name="Kodani S."/>
        </authorList>
    </citation>
    <scope>NUCLEOTIDE SEQUENCE [LARGE SCALE GENOMIC DNA]</scope>
    <source>
        <strain evidence="4">NBRC 3561</strain>
    </source>
</reference>
<name>A0A250VE54_STROL</name>
<dbReference type="InterPro" id="IPR011990">
    <property type="entry name" value="TPR-like_helical_dom_sf"/>
</dbReference>
<proteinExistence type="predicted"/>
<dbReference type="InterPro" id="IPR006597">
    <property type="entry name" value="Sel1-like"/>
</dbReference>
<accession>A0A250VE54</accession>
<keyword evidence="2" id="KW-0812">Transmembrane</keyword>
<evidence type="ECO:0008006" key="5">
    <source>
        <dbReference type="Google" id="ProtNLM"/>
    </source>
</evidence>
<dbReference type="PANTHER" id="PTHR11102:SF160">
    <property type="entry name" value="ERAD-ASSOCIATED E3 UBIQUITIN-PROTEIN LIGASE COMPONENT HRD3"/>
    <property type="match status" value="1"/>
</dbReference>
<comment type="caution">
    <text evidence="3">The sequence shown here is derived from an EMBL/GenBank/DDBJ whole genome shotgun (WGS) entry which is preliminary data.</text>
</comment>
<dbReference type="InterPro" id="IPR050767">
    <property type="entry name" value="Sel1_AlgK"/>
</dbReference>
<dbReference type="Gene3D" id="1.25.40.10">
    <property type="entry name" value="Tetratricopeptide repeat domain"/>
    <property type="match status" value="1"/>
</dbReference>
<feature type="transmembrane region" description="Helical" evidence="2">
    <location>
        <begin position="140"/>
        <end position="159"/>
    </location>
</feature>
<dbReference type="AlphaFoldDB" id="A0A250VE54"/>
<feature type="region of interest" description="Disordered" evidence="1">
    <location>
        <begin position="80"/>
        <end position="119"/>
    </location>
</feature>
<dbReference type="Proteomes" id="UP000217446">
    <property type="component" value="Unassembled WGS sequence"/>
</dbReference>
<sequence>MVAVTLAAGWPTPTRTSRARTTPSARVCLRSARPKACCAGSCAPQGGPRTTHGAVPMTCNRAVVHGRCWSLWAALRRPTDGGPPDPLDQILALSRPTRHTEGRSSSSTPRARPPLSVDSPHAAGKLAAALVTMRWRGRRMWGRLLGLLLIVIFFTAGPQAFKAANIPAPPWVAPVVASIGTAVLLVFTPLLQSGVDRLKSRSEKINADEDAQIETLRGLGGENRSLPLVSEINNRALFGIHPAIPLPAEEASSISPELPIYVPRDIDADLHTGIRSKSEIGGFFLLVGRAASGKTRCAYEAINAVLPEWRLCMPADAKALSSLVTSEFDLSHTVVWLDEIQKFLGPEQLQAEVIRGILMNRNAPTILIGTIWPENYNHLRAPLAETEEEDPNRNARDILNLASRFDISTFSFKELDRARQIAEIDPRIAEVIHRGPSASVTELLAAAPELIHRWIQGENEFGRLLITAAVSARACGIGEEIPVGTLRDIAVALMNGRLRAMASDSWFEEAVHWASRPVRGASSPLAPHSKIIGAVDSYTVSDVLTQYANESAPQRTRSVSDEIWEITLRDTNHTSTLISIFTAAEAAGNTSIAERAATRAAEAGSNHAIWLLSLFLEKLGRNEEALAWILRGAERRDVTSMALAGLQLFKTDRREESEYWLRQAAAAGDANAMGGLGVVLMQRNQFEEALVWTRRSAEKGSFVSMEVLGDLLAQRGERGEATEWFRRAVQHGNRISAQAHLGIQLMGDEETLEEAEGLLRRAAEAGEVRGMVGYGMLLSQRDHESAEARHFLTLAVEAGDEHGMMALGILHAERGETSNAIHLYERASQSNQKAVRNLAIGELMKLLRAQGRDEEAARWELQLDALNGAGADE</sequence>
<evidence type="ECO:0000313" key="3">
    <source>
        <dbReference type="EMBL" id="GAX52389.1"/>
    </source>
</evidence>
<feature type="transmembrane region" description="Helical" evidence="2">
    <location>
        <begin position="171"/>
        <end position="191"/>
    </location>
</feature>
<dbReference type="SMART" id="SM00671">
    <property type="entry name" value="SEL1"/>
    <property type="match status" value="4"/>
</dbReference>
<keyword evidence="2" id="KW-1133">Transmembrane helix</keyword>
<protein>
    <recommendedName>
        <fullName evidence="5">Tetratricopeptide repeat protein</fullName>
    </recommendedName>
</protein>
<keyword evidence="2" id="KW-0472">Membrane</keyword>
<evidence type="ECO:0000256" key="2">
    <source>
        <dbReference type="SAM" id="Phobius"/>
    </source>
</evidence>
<keyword evidence="4" id="KW-1185">Reference proteome</keyword>
<evidence type="ECO:0000256" key="1">
    <source>
        <dbReference type="SAM" id="MobiDB-lite"/>
    </source>
</evidence>
<organism evidence="3 4">
    <name type="scientific">Streptomyces olivochromogenes</name>
    <dbReference type="NCBI Taxonomy" id="1963"/>
    <lineage>
        <taxon>Bacteria</taxon>
        <taxon>Bacillati</taxon>
        <taxon>Actinomycetota</taxon>
        <taxon>Actinomycetes</taxon>
        <taxon>Kitasatosporales</taxon>
        <taxon>Streptomycetaceae</taxon>
        <taxon>Streptomyces</taxon>
    </lineage>
</organism>
<dbReference type="PANTHER" id="PTHR11102">
    <property type="entry name" value="SEL-1-LIKE PROTEIN"/>
    <property type="match status" value="1"/>
</dbReference>
<dbReference type="EMBL" id="BDQI01000007">
    <property type="protein sequence ID" value="GAX52389.1"/>
    <property type="molecule type" value="Genomic_DNA"/>
</dbReference>
<feature type="compositionally biased region" description="Low complexity" evidence="1">
    <location>
        <begin position="103"/>
        <end position="116"/>
    </location>
</feature>
<dbReference type="SUPFAM" id="SSF81901">
    <property type="entry name" value="HCP-like"/>
    <property type="match status" value="2"/>
</dbReference>
<evidence type="ECO:0000313" key="4">
    <source>
        <dbReference type="Proteomes" id="UP000217446"/>
    </source>
</evidence>